<evidence type="ECO:0000256" key="1">
    <source>
        <dbReference type="ARBA" id="ARBA00000085"/>
    </source>
</evidence>
<dbReference type="SUPFAM" id="SSF55785">
    <property type="entry name" value="PYP-like sensor domain (PAS domain)"/>
    <property type="match status" value="1"/>
</dbReference>
<feature type="coiled-coil region" evidence="6">
    <location>
        <begin position="1"/>
        <end position="38"/>
    </location>
</feature>
<comment type="catalytic activity">
    <reaction evidence="1">
        <text>ATP + protein L-histidine = ADP + protein N-phospho-L-histidine.</text>
        <dbReference type="EC" id="2.7.13.3"/>
    </reaction>
</comment>
<dbReference type="EC" id="2.7.13.3" evidence="2"/>
<dbReference type="PANTHER" id="PTHR43304">
    <property type="entry name" value="PHYTOCHROME-LIKE PROTEIN CPH1"/>
    <property type="match status" value="1"/>
</dbReference>
<dbReference type="Pfam" id="PF02518">
    <property type="entry name" value="HATPase_c"/>
    <property type="match status" value="1"/>
</dbReference>
<keyword evidence="4" id="KW-0808">Transferase</keyword>
<keyword evidence="6" id="KW-0175">Coiled coil</keyword>
<dbReference type="InterPro" id="IPR000700">
    <property type="entry name" value="PAS-assoc_C"/>
</dbReference>
<dbReference type="EMBL" id="PGCK01000002">
    <property type="protein sequence ID" value="MCD1294050.1"/>
    <property type="molecule type" value="Genomic_DNA"/>
</dbReference>
<evidence type="ECO:0000313" key="11">
    <source>
        <dbReference type="Proteomes" id="UP001320159"/>
    </source>
</evidence>
<dbReference type="InterPro" id="IPR036890">
    <property type="entry name" value="HATPase_C_sf"/>
</dbReference>
<dbReference type="NCBIfam" id="TIGR00229">
    <property type="entry name" value="sensory_box"/>
    <property type="match status" value="1"/>
</dbReference>
<comment type="caution">
    <text evidence="10">The sequence shown here is derived from an EMBL/GenBank/DDBJ whole genome shotgun (WGS) entry which is preliminary data.</text>
</comment>
<evidence type="ECO:0000259" key="7">
    <source>
        <dbReference type="PROSITE" id="PS50109"/>
    </source>
</evidence>
<dbReference type="SUPFAM" id="SSF55874">
    <property type="entry name" value="ATPase domain of HSP90 chaperone/DNA topoisomerase II/histidine kinase"/>
    <property type="match status" value="1"/>
</dbReference>
<sequence length="407" mass="47111">MNRLTEENKTKEGLIKEIENLREQNSDLRSKYYDLKRSQKFLRLALFSIENSMNMIFWTTPDSRFFYVNDTVCKTLGYTRQELLSMDVFDVDVKFRKEDWPDYWEKIKEQVSTKIESKFRAKNGTIIPVEATVNYIEFEGKEYNCSIVSDISDRKKAEEEIKESKNRAEMYLDLMGHDINNLNQIALGYLEFASDILEKNNRLEKDDKQLIEKPAEALKNSSKLISNVKKIQRIKAGRLQFIPINLCDILSELRDHYARTPDRDITINYVSIPGCTILSNRLITDVFSNIIENSIKHSDPEKPLTVNIEVSVVTEDKKAYYKVVIEDNGPGIPDALKKKIFKRFVADRKKAEGRGLGLFVVKTLVEEFNGKIRVEDRVHGDRSKGSRFIVTLPVMVDIPGTKKANSR</sequence>
<keyword evidence="3" id="KW-0597">Phosphoprotein</keyword>
<dbReference type="Gene3D" id="3.30.450.20">
    <property type="entry name" value="PAS domain"/>
    <property type="match status" value="1"/>
</dbReference>
<dbReference type="PROSITE" id="PS50113">
    <property type="entry name" value="PAC"/>
    <property type="match status" value="1"/>
</dbReference>
<protein>
    <recommendedName>
        <fullName evidence="2">histidine kinase</fullName>
        <ecNumber evidence="2">2.7.13.3</ecNumber>
    </recommendedName>
</protein>
<feature type="domain" description="PAC" evidence="9">
    <location>
        <begin position="113"/>
        <end position="163"/>
    </location>
</feature>
<accession>A0AAP2RCE7</accession>
<dbReference type="InterPro" id="IPR005467">
    <property type="entry name" value="His_kinase_dom"/>
</dbReference>
<dbReference type="SMART" id="SM00387">
    <property type="entry name" value="HATPase_c"/>
    <property type="match status" value="1"/>
</dbReference>
<dbReference type="Proteomes" id="UP001320159">
    <property type="component" value="Unassembled WGS sequence"/>
</dbReference>
<dbReference type="PRINTS" id="PR00344">
    <property type="entry name" value="BCTRLSENSOR"/>
</dbReference>
<dbReference type="RefSeq" id="WP_230740645.1">
    <property type="nucleotide sequence ID" value="NZ_PGCK01000002.1"/>
</dbReference>
<dbReference type="Gene3D" id="3.30.565.10">
    <property type="entry name" value="Histidine kinase-like ATPase, C-terminal domain"/>
    <property type="match status" value="1"/>
</dbReference>
<reference evidence="10 11" key="1">
    <citation type="submission" date="2017-11" db="EMBL/GenBank/DDBJ databases">
        <title>Isolation and Characterization of Family Methanocellaceae Species from Potential Methane Hydrate Area Offshore Southwestern Taiwan.</title>
        <authorList>
            <person name="Zhang W.-L."/>
            <person name="Chen W.-C."/>
            <person name="Lai M.-C."/>
            <person name="Chen S.-C."/>
        </authorList>
    </citation>
    <scope>NUCLEOTIDE SEQUENCE [LARGE SCALE GENOMIC DNA]</scope>
    <source>
        <strain evidence="10 11">CWC-04</strain>
    </source>
</reference>
<evidence type="ECO:0000256" key="4">
    <source>
        <dbReference type="ARBA" id="ARBA00022679"/>
    </source>
</evidence>
<dbReference type="CDD" id="cd00130">
    <property type="entry name" value="PAS"/>
    <property type="match status" value="1"/>
</dbReference>
<evidence type="ECO:0000256" key="2">
    <source>
        <dbReference type="ARBA" id="ARBA00012438"/>
    </source>
</evidence>
<dbReference type="InterPro" id="IPR004358">
    <property type="entry name" value="Sig_transdc_His_kin-like_C"/>
</dbReference>
<dbReference type="AlphaFoldDB" id="A0AAP2RCE7"/>
<evidence type="ECO:0000256" key="3">
    <source>
        <dbReference type="ARBA" id="ARBA00022553"/>
    </source>
</evidence>
<dbReference type="CDD" id="cd00075">
    <property type="entry name" value="HATPase"/>
    <property type="match status" value="1"/>
</dbReference>
<dbReference type="PANTHER" id="PTHR43304:SF1">
    <property type="entry name" value="PAC DOMAIN-CONTAINING PROTEIN"/>
    <property type="match status" value="1"/>
</dbReference>
<dbReference type="InterPro" id="IPR000014">
    <property type="entry name" value="PAS"/>
</dbReference>
<keyword evidence="5 10" id="KW-0418">Kinase</keyword>
<feature type="domain" description="PAS" evidence="8">
    <location>
        <begin position="49"/>
        <end position="118"/>
    </location>
</feature>
<dbReference type="PROSITE" id="PS50109">
    <property type="entry name" value="HIS_KIN"/>
    <property type="match status" value="1"/>
</dbReference>
<feature type="domain" description="Histidine kinase" evidence="7">
    <location>
        <begin position="178"/>
        <end position="396"/>
    </location>
</feature>
<gene>
    <name evidence="10" type="ORF">CUJ83_03450</name>
</gene>
<dbReference type="InterPro" id="IPR052162">
    <property type="entry name" value="Sensor_kinase/Photoreceptor"/>
</dbReference>
<dbReference type="Pfam" id="PF13426">
    <property type="entry name" value="PAS_9"/>
    <property type="match status" value="1"/>
</dbReference>
<name>A0AAP2RCE7_9EURY</name>
<dbReference type="GO" id="GO:0004673">
    <property type="term" value="F:protein histidine kinase activity"/>
    <property type="evidence" value="ECO:0007669"/>
    <property type="project" value="UniProtKB-EC"/>
</dbReference>
<keyword evidence="11" id="KW-1185">Reference proteome</keyword>
<evidence type="ECO:0000259" key="8">
    <source>
        <dbReference type="PROSITE" id="PS50112"/>
    </source>
</evidence>
<dbReference type="InterPro" id="IPR003594">
    <property type="entry name" value="HATPase_dom"/>
</dbReference>
<dbReference type="InterPro" id="IPR035965">
    <property type="entry name" value="PAS-like_dom_sf"/>
</dbReference>
<evidence type="ECO:0000259" key="9">
    <source>
        <dbReference type="PROSITE" id="PS50113"/>
    </source>
</evidence>
<organism evidence="10 11">
    <name type="scientific">Methanooceanicella nereidis</name>
    <dbReference type="NCBI Taxonomy" id="2052831"/>
    <lineage>
        <taxon>Archaea</taxon>
        <taxon>Methanobacteriati</taxon>
        <taxon>Methanobacteriota</taxon>
        <taxon>Stenosarchaea group</taxon>
        <taxon>Methanomicrobia</taxon>
        <taxon>Methanocellales</taxon>
        <taxon>Methanocellaceae</taxon>
        <taxon>Methanooceanicella</taxon>
    </lineage>
</organism>
<proteinExistence type="predicted"/>
<dbReference type="PROSITE" id="PS50112">
    <property type="entry name" value="PAS"/>
    <property type="match status" value="1"/>
</dbReference>
<evidence type="ECO:0000256" key="5">
    <source>
        <dbReference type="ARBA" id="ARBA00022777"/>
    </source>
</evidence>
<evidence type="ECO:0000256" key="6">
    <source>
        <dbReference type="SAM" id="Coils"/>
    </source>
</evidence>
<evidence type="ECO:0000313" key="10">
    <source>
        <dbReference type="EMBL" id="MCD1294050.1"/>
    </source>
</evidence>